<dbReference type="AlphaFoldDB" id="A0A4R4NW50"/>
<feature type="transmembrane region" description="Helical" evidence="1">
    <location>
        <begin position="6"/>
        <end position="23"/>
    </location>
</feature>
<reference evidence="2 3" key="1">
    <citation type="submission" date="2019-03" db="EMBL/GenBank/DDBJ databases">
        <title>Draft genome sequences of novel Actinobacteria.</title>
        <authorList>
            <person name="Sahin N."/>
            <person name="Ay H."/>
            <person name="Saygin H."/>
        </authorList>
    </citation>
    <scope>NUCLEOTIDE SEQUENCE [LARGE SCALE GENOMIC DNA]</scope>
    <source>
        <strain evidence="2 3">DSM 45347</strain>
    </source>
</reference>
<evidence type="ECO:0000313" key="3">
    <source>
        <dbReference type="Proteomes" id="UP000295431"/>
    </source>
</evidence>
<sequence>MDASTITAVSATLIAILSLLVSLQESRAIRRHNRESIRPLLRLKVSRKQGGRTGVVLVNCGLGSAIISRSVVTLDGDAIGEWNEAVVNGFREGLDPVPGASTFTTGYALPAGDERYLLELNDFDVSLHGDFWNLIRRRLGLEIFYESLYGGEEFSVALPVPPVRLPDGSQVYPSS</sequence>
<dbReference type="OrthoDB" id="3366108at2"/>
<evidence type="ECO:0000313" key="2">
    <source>
        <dbReference type="EMBL" id="TDC12287.1"/>
    </source>
</evidence>
<proteinExistence type="predicted"/>
<keyword evidence="3" id="KW-1185">Reference proteome</keyword>
<evidence type="ECO:0000256" key="1">
    <source>
        <dbReference type="SAM" id="Phobius"/>
    </source>
</evidence>
<dbReference type="EMBL" id="SMJW01000136">
    <property type="protein sequence ID" value="TDC12287.1"/>
    <property type="molecule type" value="Genomic_DNA"/>
</dbReference>
<protein>
    <submittedName>
        <fullName evidence="2">Uncharacterized protein</fullName>
    </submittedName>
</protein>
<keyword evidence="1" id="KW-0472">Membrane</keyword>
<keyword evidence="1" id="KW-1133">Transmembrane helix</keyword>
<name>A0A4R4NW50_9ACTN</name>
<gene>
    <name evidence="2" type="ORF">E1284_24360</name>
</gene>
<organism evidence="2 3">
    <name type="scientific">Actinomadura bangladeshensis</name>
    <dbReference type="NCBI Taxonomy" id="453573"/>
    <lineage>
        <taxon>Bacteria</taxon>
        <taxon>Bacillati</taxon>
        <taxon>Actinomycetota</taxon>
        <taxon>Actinomycetes</taxon>
        <taxon>Streptosporangiales</taxon>
        <taxon>Thermomonosporaceae</taxon>
        <taxon>Actinomadura</taxon>
    </lineage>
</organism>
<dbReference type="Proteomes" id="UP000295431">
    <property type="component" value="Unassembled WGS sequence"/>
</dbReference>
<accession>A0A4R4NW50</accession>
<comment type="caution">
    <text evidence="2">The sequence shown here is derived from an EMBL/GenBank/DDBJ whole genome shotgun (WGS) entry which is preliminary data.</text>
</comment>
<keyword evidence="1" id="KW-0812">Transmembrane</keyword>
<dbReference type="RefSeq" id="WP_131942457.1">
    <property type="nucleotide sequence ID" value="NZ_BAAAMX010000021.1"/>
</dbReference>